<reference evidence="9 10" key="1">
    <citation type="submission" date="2009-12" db="EMBL/GenBank/DDBJ databases">
        <authorList>
            <person name="Shrivastava S."/>
            <person name="Madupu R."/>
            <person name="Durkin A.S."/>
            <person name="Torralba M."/>
            <person name="Methe B."/>
            <person name="Sutton G.G."/>
            <person name="Strausberg R.L."/>
            <person name="Nelson K.E."/>
        </authorList>
    </citation>
    <scope>NUCLEOTIDE SEQUENCE [LARGE SCALE GENOMIC DNA]</scope>
    <source>
        <strain evidence="9 10">W5455</strain>
    </source>
</reference>
<keyword evidence="9" id="KW-0378">Hydrolase</keyword>
<dbReference type="InterPro" id="IPR027417">
    <property type="entry name" value="P-loop_NTPase"/>
</dbReference>
<gene>
    <name evidence="9" type="ORF">HMPREF7215_1584</name>
</gene>
<keyword evidence="2" id="KW-1003">Cell membrane</keyword>
<keyword evidence="5" id="KW-1278">Translocase</keyword>
<evidence type="ECO:0000256" key="5">
    <source>
        <dbReference type="ARBA" id="ARBA00022967"/>
    </source>
</evidence>
<dbReference type="SMART" id="SM00930">
    <property type="entry name" value="NIL"/>
    <property type="match status" value="1"/>
</dbReference>
<keyword evidence="7" id="KW-0472">Membrane</keyword>
<keyword evidence="6" id="KW-0029">Amino-acid transport</keyword>
<dbReference type="Proteomes" id="UP000006462">
    <property type="component" value="Unassembled WGS sequence"/>
</dbReference>
<dbReference type="Gene3D" id="3.30.70.260">
    <property type="match status" value="1"/>
</dbReference>
<proteinExistence type="predicted"/>
<dbReference type="SUPFAM" id="SSF55021">
    <property type="entry name" value="ACT-like"/>
    <property type="match status" value="1"/>
</dbReference>
<dbReference type="PROSITE" id="PS00211">
    <property type="entry name" value="ABC_TRANSPORTER_1"/>
    <property type="match status" value="1"/>
</dbReference>
<dbReference type="PROSITE" id="PS50893">
    <property type="entry name" value="ABC_TRANSPORTER_2"/>
    <property type="match status" value="1"/>
</dbReference>
<keyword evidence="4 9" id="KW-0067">ATP-binding</keyword>
<comment type="caution">
    <text evidence="9">The sequence shown here is derived from an EMBL/GenBank/DDBJ whole genome shotgun (WGS) entry which is preliminary data.</text>
</comment>
<dbReference type="InterPro" id="IPR018449">
    <property type="entry name" value="NIL_domain"/>
</dbReference>
<dbReference type="Pfam" id="PF09383">
    <property type="entry name" value="NIL"/>
    <property type="match status" value="1"/>
</dbReference>
<feature type="domain" description="ABC transporter" evidence="8">
    <location>
        <begin position="28"/>
        <end position="268"/>
    </location>
</feature>
<evidence type="ECO:0000256" key="4">
    <source>
        <dbReference type="ARBA" id="ARBA00022840"/>
    </source>
</evidence>
<accession>A0ABM9ZX26</accession>
<sequence length="365" mass="39254">MSRLAIAGRLFRFPEDARDPPTEGETMIQLRGVKKIYRAPDGNSVEALSGIDLDIGDGEIFGIIGLSGAGKSTLLRTVNRLEEPSSGKIFIDGREITALDAGGLRLARRKIGMIFQHFNLLASRTVTGNVAFPLELERWKPKDVKDRVAEMLDVVELSDKAGSYPSQLSGGQKQRVAIARALANRPHVLLSDEATSALDPRTTKSILSLLAGINRLMGLTIVVVTHEMNVIREICSRVAIIEAGRIVEQGTVKEIFLNPRSKTAREFLAKLPRTGYDEGAGLPREAGKPVAVLTFDGSAAEAPLISQTIKATGADVNILAGAIDSLYVSRVGTLTVQFGGAPQVIAAAMDMIRAHNVKVEVIWNG</sequence>
<evidence type="ECO:0000256" key="6">
    <source>
        <dbReference type="ARBA" id="ARBA00022970"/>
    </source>
</evidence>
<dbReference type="SUPFAM" id="SSF52540">
    <property type="entry name" value="P-loop containing nucleoside triphosphate hydrolases"/>
    <property type="match status" value="1"/>
</dbReference>
<dbReference type="EC" id="3.6.3.-" evidence="9"/>
<evidence type="ECO:0000256" key="1">
    <source>
        <dbReference type="ARBA" id="ARBA00022448"/>
    </source>
</evidence>
<dbReference type="GO" id="GO:0005524">
    <property type="term" value="F:ATP binding"/>
    <property type="evidence" value="ECO:0007669"/>
    <property type="project" value="UniProtKB-KW"/>
</dbReference>
<dbReference type="InterPro" id="IPR045865">
    <property type="entry name" value="ACT-like_dom_sf"/>
</dbReference>
<protein>
    <submittedName>
        <fullName evidence="9">ABC transporter, ATP-binding protein</fullName>
        <ecNumber evidence="9">3.6.3.-</ecNumber>
    </submittedName>
</protein>
<dbReference type="GO" id="GO:0016787">
    <property type="term" value="F:hydrolase activity"/>
    <property type="evidence" value="ECO:0007669"/>
    <property type="project" value="UniProtKB-KW"/>
</dbReference>
<dbReference type="InterPro" id="IPR050086">
    <property type="entry name" value="MetN_ABC_transporter-like"/>
</dbReference>
<dbReference type="PANTHER" id="PTHR43166:SF30">
    <property type="entry name" value="METHIONINE IMPORT ATP-BINDING PROTEIN METN"/>
    <property type="match status" value="1"/>
</dbReference>
<evidence type="ECO:0000256" key="7">
    <source>
        <dbReference type="ARBA" id="ARBA00023136"/>
    </source>
</evidence>
<evidence type="ECO:0000256" key="2">
    <source>
        <dbReference type="ARBA" id="ARBA00022475"/>
    </source>
</evidence>
<evidence type="ECO:0000313" key="9">
    <source>
        <dbReference type="EMBL" id="EFB91499.1"/>
    </source>
</evidence>
<dbReference type="SMART" id="SM00382">
    <property type="entry name" value="AAA"/>
    <property type="match status" value="1"/>
</dbReference>
<keyword evidence="10" id="KW-1185">Reference proteome</keyword>
<evidence type="ECO:0000256" key="3">
    <source>
        <dbReference type="ARBA" id="ARBA00022741"/>
    </source>
</evidence>
<name>A0ABM9ZX26_9BACT</name>
<dbReference type="Gene3D" id="3.40.50.300">
    <property type="entry name" value="P-loop containing nucleotide triphosphate hydrolases"/>
    <property type="match status" value="1"/>
</dbReference>
<dbReference type="InterPro" id="IPR041701">
    <property type="entry name" value="MetN_ABC"/>
</dbReference>
<evidence type="ECO:0000259" key="8">
    <source>
        <dbReference type="PROSITE" id="PS50893"/>
    </source>
</evidence>
<dbReference type="CDD" id="cd03258">
    <property type="entry name" value="ABC_MetN_methionine_transporter"/>
    <property type="match status" value="1"/>
</dbReference>
<organism evidence="9 10">
    <name type="scientific">Pyramidobacter piscolens W5455</name>
    <dbReference type="NCBI Taxonomy" id="352165"/>
    <lineage>
        <taxon>Bacteria</taxon>
        <taxon>Thermotogati</taxon>
        <taxon>Synergistota</taxon>
        <taxon>Synergistia</taxon>
        <taxon>Synergistales</taxon>
        <taxon>Dethiosulfovibrionaceae</taxon>
        <taxon>Pyramidobacter</taxon>
    </lineage>
</organism>
<keyword evidence="3" id="KW-0547">Nucleotide-binding</keyword>
<evidence type="ECO:0000313" key="10">
    <source>
        <dbReference type="Proteomes" id="UP000006462"/>
    </source>
</evidence>
<dbReference type="InterPro" id="IPR003593">
    <property type="entry name" value="AAA+_ATPase"/>
</dbReference>
<dbReference type="InterPro" id="IPR003439">
    <property type="entry name" value="ABC_transporter-like_ATP-bd"/>
</dbReference>
<dbReference type="InterPro" id="IPR017871">
    <property type="entry name" value="ABC_transporter-like_CS"/>
</dbReference>
<dbReference type="PANTHER" id="PTHR43166">
    <property type="entry name" value="AMINO ACID IMPORT ATP-BINDING PROTEIN"/>
    <property type="match status" value="1"/>
</dbReference>
<keyword evidence="1" id="KW-0813">Transport</keyword>
<dbReference type="EMBL" id="ADFP01000039">
    <property type="protein sequence ID" value="EFB91499.1"/>
    <property type="molecule type" value="Genomic_DNA"/>
</dbReference>
<dbReference type="Pfam" id="PF00005">
    <property type="entry name" value="ABC_tran"/>
    <property type="match status" value="1"/>
</dbReference>